<keyword evidence="3" id="KW-0472">Membrane</keyword>
<sequence>MDCLNLLLLAFAFLFGLGDCRCECLNKIVLLHSLEDFRIIASPEYPRPYCANADCFWRIVAPDNSSKVYFYADNLDLRDADDQIIFYDKKHNSIADNETESHICTGDELCPLLTTLKTYCVPILVLTLILLGVFVSIVCCKKNKPNHSYFQRQQLGMTGAGKDESDVLTYSH</sequence>
<evidence type="ECO:0000313" key="7">
    <source>
        <dbReference type="Proteomes" id="UP000494206"/>
    </source>
</evidence>
<evidence type="ECO:0000256" key="1">
    <source>
        <dbReference type="ARBA" id="ARBA00023157"/>
    </source>
</evidence>
<dbReference type="AlphaFoldDB" id="A0A8S1EBI3"/>
<dbReference type="InterPro" id="IPR000859">
    <property type="entry name" value="CUB_dom"/>
</dbReference>
<feature type="signal peptide" evidence="4">
    <location>
        <begin position="1"/>
        <end position="22"/>
    </location>
</feature>
<keyword evidence="3" id="KW-0812">Transmembrane</keyword>
<organism evidence="6 7">
    <name type="scientific">Caenorhabditis bovis</name>
    <dbReference type="NCBI Taxonomy" id="2654633"/>
    <lineage>
        <taxon>Eukaryota</taxon>
        <taxon>Metazoa</taxon>
        <taxon>Ecdysozoa</taxon>
        <taxon>Nematoda</taxon>
        <taxon>Chromadorea</taxon>
        <taxon>Rhabditida</taxon>
        <taxon>Rhabditina</taxon>
        <taxon>Rhabditomorpha</taxon>
        <taxon>Rhabditoidea</taxon>
        <taxon>Rhabditidae</taxon>
        <taxon>Peloderinae</taxon>
        <taxon>Caenorhabditis</taxon>
    </lineage>
</organism>
<dbReference type="EMBL" id="CADEPM010000001">
    <property type="protein sequence ID" value="CAB3397021.1"/>
    <property type="molecule type" value="Genomic_DNA"/>
</dbReference>
<feature type="transmembrane region" description="Helical" evidence="3">
    <location>
        <begin position="121"/>
        <end position="140"/>
    </location>
</feature>
<gene>
    <name evidence="6" type="ORF">CBOVIS_LOCUS493</name>
</gene>
<dbReference type="SUPFAM" id="SSF49854">
    <property type="entry name" value="Spermadhesin, CUB domain"/>
    <property type="match status" value="1"/>
</dbReference>
<accession>A0A8S1EBI3</accession>
<dbReference type="Gene3D" id="2.60.120.290">
    <property type="entry name" value="Spermadhesin, CUB domain"/>
    <property type="match status" value="1"/>
</dbReference>
<keyword evidence="1" id="KW-1015">Disulfide bond</keyword>
<dbReference type="OrthoDB" id="10063988at2759"/>
<comment type="caution">
    <text evidence="6">The sequence shown here is derived from an EMBL/GenBank/DDBJ whole genome shotgun (WGS) entry which is preliminary data.</text>
</comment>
<comment type="caution">
    <text evidence="2">Lacks conserved residue(s) required for the propagation of feature annotation.</text>
</comment>
<protein>
    <recommendedName>
        <fullName evidence="5">CUB domain-containing protein</fullName>
    </recommendedName>
</protein>
<evidence type="ECO:0000313" key="6">
    <source>
        <dbReference type="EMBL" id="CAB3397021.1"/>
    </source>
</evidence>
<feature type="domain" description="CUB" evidence="5">
    <location>
        <begin position="24"/>
        <end position="104"/>
    </location>
</feature>
<name>A0A8S1EBI3_9PELO</name>
<keyword evidence="7" id="KW-1185">Reference proteome</keyword>
<evidence type="ECO:0000259" key="5">
    <source>
        <dbReference type="PROSITE" id="PS01180"/>
    </source>
</evidence>
<proteinExistence type="predicted"/>
<feature type="chain" id="PRO_5035832736" description="CUB domain-containing protein" evidence="4">
    <location>
        <begin position="23"/>
        <end position="172"/>
    </location>
</feature>
<evidence type="ECO:0000256" key="4">
    <source>
        <dbReference type="SAM" id="SignalP"/>
    </source>
</evidence>
<dbReference type="Proteomes" id="UP000494206">
    <property type="component" value="Unassembled WGS sequence"/>
</dbReference>
<dbReference type="InterPro" id="IPR035914">
    <property type="entry name" value="Sperma_CUB_dom_sf"/>
</dbReference>
<dbReference type="PROSITE" id="PS01180">
    <property type="entry name" value="CUB"/>
    <property type="match status" value="1"/>
</dbReference>
<keyword evidence="4" id="KW-0732">Signal</keyword>
<keyword evidence="3" id="KW-1133">Transmembrane helix</keyword>
<reference evidence="6 7" key="1">
    <citation type="submission" date="2020-04" db="EMBL/GenBank/DDBJ databases">
        <authorList>
            <person name="Laetsch R D."/>
            <person name="Stevens L."/>
            <person name="Kumar S."/>
            <person name="Blaxter L. M."/>
        </authorList>
    </citation>
    <scope>NUCLEOTIDE SEQUENCE [LARGE SCALE GENOMIC DNA]</scope>
</reference>
<dbReference type="Pfam" id="PF00431">
    <property type="entry name" value="CUB"/>
    <property type="match status" value="1"/>
</dbReference>
<evidence type="ECO:0000256" key="3">
    <source>
        <dbReference type="SAM" id="Phobius"/>
    </source>
</evidence>
<evidence type="ECO:0000256" key="2">
    <source>
        <dbReference type="PROSITE-ProRule" id="PRU00059"/>
    </source>
</evidence>